<dbReference type="PANTHER" id="PTHR43172">
    <property type="entry name" value="ADENYLOSUCCINATE LYASE"/>
    <property type="match status" value="1"/>
</dbReference>
<dbReference type="SUPFAM" id="SSF48557">
    <property type="entry name" value="L-aspartase-like"/>
    <property type="match status" value="1"/>
</dbReference>
<dbReference type="AlphaFoldDB" id="A0A975NP47"/>
<dbReference type="PANTHER" id="PTHR43172:SF2">
    <property type="entry name" value="ADENYLOSUCCINATE LYASE C-TERMINAL DOMAIN-CONTAINING PROTEIN"/>
    <property type="match status" value="1"/>
</dbReference>
<protein>
    <submittedName>
        <fullName evidence="3">Adenylosuccinate lyase family protein</fullName>
    </submittedName>
</protein>
<dbReference type="CDD" id="cd01597">
    <property type="entry name" value="pCLME"/>
    <property type="match status" value="1"/>
</dbReference>
<dbReference type="Proteomes" id="UP000680805">
    <property type="component" value="Chromosome"/>
</dbReference>
<sequence>MPAFPASTTVLDSILFRDAFGTPAMREAFSDFSLISRYAEVEIALARAEARYGVIPAEAAEEIARRTDVTAFDFDALRKETDIVGYPILPLVHQMTKQCGEAGRYVHWGATTQDIMDTAVVLQLREGLKIIGEDIAALRGILAGLSRRYRDTPMAGRTHLQQALPVTFGYKTAIYLAMFDRHAERLEQLKPRVLVGQFAGAAGTLASLGGQGLEVQQAFCEELGLGVPVSTWHVARDGFAEAVNFLALVTGSLGKIALDIMIMASTEFAEVYEPFVKGRGASSTMPQKRNPISSELMLAASKAVRQHAGLMLDAMVQDFERATGPWHAEWMAIPESFVLTAGALHQAKFALAGLVVDEKRMADNLDISRGLIVAEAVMMGLAPLIGRQQAHDIVYDACRLASEKGMTLADALAADPQVSGRIDRATIDRLTSPKNYLGLAPEMVDRVLAAAKPG</sequence>
<dbReference type="PRINTS" id="PR00145">
    <property type="entry name" value="ARGSUCLYASE"/>
</dbReference>
<gene>
    <name evidence="3" type="ORF">KMZ68_24235</name>
</gene>
<dbReference type="InterPro" id="IPR022761">
    <property type="entry name" value="Fumarate_lyase_N"/>
</dbReference>
<reference evidence="3" key="1">
    <citation type="submission" date="2021-06" db="EMBL/GenBank/DDBJ databases">
        <title>Bradyrhizobium sp. S2-11-2 Genome sequencing.</title>
        <authorList>
            <person name="Jin L."/>
        </authorList>
    </citation>
    <scope>NUCLEOTIDE SEQUENCE</scope>
    <source>
        <strain evidence="3">S2-11-2</strain>
    </source>
</reference>
<dbReference type="InterPro" id="IPR008948">
    <property type="entry name" value="L-Aspartase-like"/>
</dbReference>
<evidence type="ECO:0000256" key="1">
    <source>
        <dbReference type="ARBA" id="ARBA00034772"/>
    </source>
</evidence>
<accession>A0A975NP47</accession>
<proteinExistence type="inferred from homology"/>
<name>A0A975NP47_9BRAD</name>
<dbReference type="Gene3D" id="1.10.40.30">
    <property type="entry name" value="Fumarase/aspartase (C-terminal domain)"/>
    <property type="match status" value="1"/>
</dbReference>
<comment type="similarity">
    <text evidence="1">Belongs to the class-II fumarase/aspartase family.</text>
</comment>
<dbReference type="Gene3D" id="1.20.200.10">
    <property type="entry name" value="Fumarase/aspartase (Central domain)"/>
    <property type="match status" value="1"/>
</dbReference>
<dbReference type="FunFam" id="1.20.200.10:FF:000014">
    <property type="entry name" value="3-carboxy-cis,cis-muconate cycloisomerase"/>
    <property type="match status" value="1"/>
</dbReference>
<dbReference type="InterPro" id="IPR019468">
    <property type="entry name" value="AdenyloSucc_lyase_C"/>
</dbReference>
<evidence type="ECO:0000313" key="3">
    <source>
        <dbReference type="EMBL" id="QWG18024.1"/>
    </source>
</evidence>
<dbReference type="KEGG" id="bsei:KMZ68_24235"/>
<keyword evidence="3" id="KW-0456">Lyase</keyword>
<dbReference type="SMART" id="SM00998">
    <property type="entry name" value="ADSL_C"/>
    <property type="match status" value="1"/>
</dbReference>
<evidence type="ECO:0000259" key="2">
    <source>
        <dbReference type="SMART" id="SM00998"/>
    </source>
</evidence>
<dbReference type="Pfam" id="PF10397">
    <property type="entry name" value="ADSL_C"/>
    <property type="match status" value="1"/>
</dbReference>
<dbReference type="InterPro" id="IPR000362">
    <property type="entry name" value="Fumarate_lyase_fam"/>
</dbReference>
<dbReference type="GO" id="GO:0016829">
    <property type="term" value="F:lyase activity"/>
    <property type="evidence" value="ECO:0007669"/>
    <property type="project" value="UniProtKB-KW"/>
</dbReference>
<evidence type="ECO:0000313" key="4">
    <source>
        <dbReference type="Proteomes" id="UP000680805"/>
    </source>
</evidence>
<dbReference type="EMBL" id="CP076135">
    <property type="protein sequence ID" value="QWG18024.1"/>
    <property type="molecule type" value="Genomic_DNA"/>
</dbReference>
<dbReference type="PRINTS" id="PR00149">
    <property type="entry name" value="FUMRATELYASE"/>
</dbReference>
<dbReference type="Pfam" id="PF00206">
    <property type="entry name" value="Lyase_1"/>
    <property type="match status" value="1"/>
</dbReference>
<dbReference type="RefSeq" id="WP_215613633.1">
    <property type="nucleotide sequence ID" value="NZ_CP076135.1"/>
</dbReference>
<organism evidence="3 4">
    <name type="scientific">Bradyrhizobium sediminis</name>
    <dbReference type="NCBI Taxonomy" id="2840469"/>
    <lineage>
        <taxon>Bacteria</taxon>
        <taxon>Pseudomonadati</taxon>
        <taxon>Pseudomonadota</taxon>
        <taxon>Alphaproteobacteria</taxon>
        <taxon>Hyphomicrobiales</taxon>
        <taxon>Nitrobacteraceae</taxon>
        <taxon>Bradyrhizobium</taxon>
    </lineage>
</organism>
<feature type="domain" description="Adenylosuccinate lyase C-terminal" evidence="2">
    <location>
        <begin position="369"/>
        <end position="448"/>
    </location>
</feature>